<evidence type="ECO:0000259" key="1">
    <source>
        <dbReference type="Pfam" id="PF03374"/>
    </source>
</evidence>
<accession>A0A2V4VW15</accession>
<feature type="domain" description="Antirepressor protein C-terminal" evidence="1">
    <location>
        <begin position="157"/>
        <end position="262"/>
    </location>
</feature>
<dbReference type="GO" id="GO:0003677">
    <property type="term" value="F:DNA binding"/>
    <property type="evidence" value="ECO:0007669"/>
    <property type="project" value="InterPro"/>
</dbReference>
<dbReference type="InterPro" id="IPR018875">
    <property type="entry name" value="Antirepressor_Ant_N"/>
</dbReference>
<reference evidence="3 5" key="1">
    <citation type="submission" date="2018-06" db="EMBL/GenBank/DDBJ databases">
        <title>Genomic Encyclopedia of Type Strains, Phase III (KMG-III): the genomes of soil and plant-associated and newly described type strains.</title>
        <authorList>
            <person name="Whitman W."/>
        </authorList>
    </citation>
    <scope>NUCLEOTIDE SEQUENCE [LARGE SCALE GENOMIC DNA]</scope>
    <source>
        <strain evidence="3 5">CECT 7022</strain>
    </source>
</reference>
<keyword evidence="6" id="KW-1185">Reference proteome</keyword>
<evidence type="ECO:0000259" key="2">
    <source>
        <dbReference type="Pfam" id="PF10547"/>
    </source>
</evidence>
<evidence type="ECO:0000313" key="3">
    <source>
        <dbReference type="EMBL" id="PYE51657.1"/>
    </source>
</evidence>
<dbReference type="AlphaFoldDB" id="A0A2V4VW15"/>
<dbReference type="Pfam" id="PF10547">
    <property type="entry name" value="P22_AR_N"/>
    <property type="match status" value="1"/>
</dbReference>
<proteinExistence type="predicted"/>
<reference evidence="4 6" key="2">
    <citation type="submission" date="2020-06" db="EMBL/GenBank/DDBJ databases">
        <title>Complete genome of Paenibacillus barcinonensis KACC11450.</title>
        <authorList>
            <person name="Kim M."/>
            <person name="Park Y.-J."/>
            <person name="Shin J.-H."/>
        </authorList>
    </citation>
    <scope>NUCLEOTIDE SEQUENCE [LARGE SCALE GENOMIC DNA]</scope>
    <source>
        <strain evidence="4 6">KACC11450</strain>
    </source>
</reference>
<dbReference type="RefSeq" id="WP_167433612.1">
    <property type="nucleotide sequence ID" value="NZ_CP054614.1"/>
</dbReference>
<dbReference type="EMBL" id="QJSW01000002">
    <property type="protein sequence ID" value="PYE51657.1"/>
    <property type="molecule type" value="Genomic_DNA"/>
</dbReference>
<name>A0A2V4VW15_PAEBA</name>
<dbReference type="Pfam" id="PF03374">
    <property type="entry name" value="ANT"/>
    <property type="match status" value="1"/>
</dbReference>
<feature type="domain" description="Antirepressor protein ant N-terminal" evidence="2">
    <location>
        <begin position="11"/>
        <end position="128"/>
    </location>
</feature>
<sequence>MSIVESYEQKLVEFNGSELLGVKTDDGKVYVGVRWVCEGIGLTEDQMKNERKRIKNDVVLNKGGLNLTLPTNGGIQDILTIDVEYLPLWLAKISITPTMKDNSPEVVDKLIEYQLKAKDALAQAFIHNPANQYLMLSEEDRAIAYFTQMKEKKLLEVKIEEYKPLITFAETALKSSDNILVRELSKIVQDEGINIGEKKLYQKLRDWKLILSSQREPSQYAMNLNLFVVEENTVNTPYGVKLSTTIKVTPKGQVYIIEKLKKEHSKQLVAN</sequence>
<dbReference type="EMBL" id="CP054614">
    <property type="protein sequence ID" value="QKS56017.1"/>
    <property type="molecule type" value="Genomic_DNA"/>
</dbReference>
<organism evidence="3 5">
    <name type="scientific">Paenibacillus barcinonensis</name>
    <dbReference type="NCBI Taxonomy" id="198119"/>
    <lineage>
        <taxon>Bacteria</taxon>
        <taxon>Bacillati</taxon>
        <taxon>Bacillota</taxon>
        <taxon>Bacilli</taxon>
        <taxon>Bacillales</taxon>
        <taxon>Paenibacillaceae</taxon>
        <taxon>Paenibacillus</taxon>
    </lineage>
</organism>
<gene>
    <name evidence="3" type="ORF">DFQ00_102452</name>
    <name evidence="4" type="ORF">HUB98_06445</name>
</gene>
<evidence type="ECO:0000313" key="6">
    <source>
        <dbReference type="Proteomes" id="UP000509327"/>
    </source>
</evidence>
<protein>
    <submittedName>
        <fullName evidence="4">Phage antirepressor KilAC domain-containing protein</fullName>
    </submittedName>
    <submittedName>
        <fullName evidence="3">Phage antirepressor YoqD-like protein</fullName>
    </submittedName>
</protein>
<dbReference type="InterPro" id="IPR005039">
    <property type="entry name" value="Ant_C"/>
</dbReference>
<dbReference type="Proteomes" id="UP000247790">
    <property type="component" value="Unassembled WGS sequence"/>
</dbReference>
<evidence type="ECO:0000313" key="4">
    <source>
        <dbReference type="EMBL" id="QKS56017.1"/>
    </source>
</evidence>
<evidence type="ECO:0000313" key="5">
    <source>
        <dbReference type="Proteomes" id="UP000247790"/>
    </source>
</evidence>
<dbReference type="Proteomes" id="UP000509327">
    <property type="component" value="Chromosome"/>
</dbReference>